<dbReference type="Proteomes" id="UP000887568">
    <property type="component" value="Unplaced"/>
</dbReference>
<dbReference type="GO" id="GO:0015629">
    <property type="term" value="C:actin cytoskeleton"/>
    <property type="evidence" value="ECO:0007669"/>
    <property type="project" value="TreeGrafter"/>
</dbReference>
<feature type="domain" description="Calponin-homology (CH)" evidence="7">
    <location>
        <begin position="24"/>
        <end position="137"/>
    </location>
</feature>
<evidence type="ECO:0000256" key="4">
    <source>
        <dbReference type="ARBA" id="ARBA00023203"/>
    </source>
</evidence>
<dbReference type="PRINTS" id="PR00889">
    <property type="entry name" value="CALPONIN"/>
</dbReference>
<dbReference type="RefSeq" id="XP_038068193.1">
    <property type="nucleotide sequence ID" value="XM_038212265.1"/>
</dbReference>
<dbReference type="InterPro" id="IPR000557">
    <property type="entry name" value="Calponin_repeat"/>
</dbReference>
<comment type="function">
    <text evidence="5">Thin filament-associated protein that is implicated in the regulation and modulation of smooth muscle contraction. It is capable of binding to actin, calmodulin and tropomyosin. The interaction of calponin with actin inhibits the actomyosin Mg-ATPase activity.</text>
</comment>
<keyword evidence="9" id="KW-1185">Reference proteome</keyword>
<evidence type="ECO:0000256" key="3">
    <source>
        <dbReference type="ARBA" id="ARBA00022860"/>
    </source>
</evidence>
<dbReference type="SMART" id="SM00033">
    <property type="entry name" value="CH"/>
    <property type="match status" value="1"/>
</dbReference>
<evidence type="ECO:0000313" key="8">
    <source>
        <dbReference type="EnsemblMetazoa" id="XP_038068193.1"/>
    </source>
</evidence>
<dbReference type="AlphaFoldDB" id="A0A914AWW9"/>
<evidence type="ECO:0000256" key="1">
    <source>
        <dbReference type="ARBA" id="ARBA00009631"/>
    </source>
</evidence>
<keyword evidence="4" id="KW-0009">Actin-binding</keyword>
<dbReference type="InterPro" id="IPR003096">
    <property type="entry name" value="SM22_calponin"/>
</dbReference>
<dbReference type="PROSITE" id="PS50021">
    <property type="entry name" value="CH"/>
    <property type="match status" value="1"/>
</dbReference>
<feature type="region of interest" description="Disordered" evidence="6">
    <location>
        <begin position="92"/>
        <end position="112"/>
    </location>
</feature>
<accession>A0A914AWW9</accession>
<evidence type="ECO:0000259" key="7">
    <source>
        <dbReference type="PROSITE" id="PS50021"/>
    </source>
</evidence>
<organism evidence="8 9">
    <name type="scientific">Patiria miniata</name>
    <name type="common">Bat star</name>
    <name type="synonym">Asterina miniata</name>
    <dbReference type="NCBI Taxonomy" id="46514"/>
    <lineage>
        <taxon>Eukaryota</taxon>
        <taxon>Metazoa</taxon>
        <taxon>Echinodermata</taxon>
        <taxon>Eleutherozoa</taxon>
        <taxon>Asterozoa</taxon>
        <taxon>Asteroidea</taxon>
        <taxon>Valvatacea</taxon>
        <taxon>Valvatida</taxon>
        <taxon>Asterinidae</taxon>
        <taxon>Patiria</taxon>
    </lineage>
</organism>
<dbReference type="GO" id="GO:0051015">
    <property type="term" value="F:actin filament binding"/>
    <property type="evidence" value="ECO:0007669"/>
    <property type="project" value="TreeGrafter"/>
</dbReference>
<dbReference type="PROSITE" id="PS51122">
    <property type="entry name" value="CALPONIN_2"/>
    <property type="match status" value="1"/>
</dbReference>
<dbReference type="EnsemblMetazoa" id="XM_038212265.1">
    <property type="protein sequence ID" value="XP_038068193.1"/>
    <property type="gene ID" value="LOC119737716"/>
</dbReference>
<reference evidence="8" key="1">
    <citation type="submission" date="2022-11" db="UniProtKB">
        <authorList>
            <consortium name="EnsemblMetazoa"/>
        </authorList>
    </citation>
    <scope>IDENTIFICATION</scope>
</reference>
<dbReference type="OrthoDB" id="21595at2759"/>
<dbReference type="PANTHER" id="PTHR47385">
    <property type="entry name" value="CALPONIN"/>
    <property type="match status" value="1"/>
</dbReference>
<dbReference type="SUPFAM" id="SSF47576">
    <property type="entry name" value="Calponin-homology domain, CH-domain"/>
    <property type="match status" value="1"/>
</dbReference>
<evidence type="ECO:0000313" key="9">
    <source>
        <dbReference type="Proteomes" id="UP000887568"/>
    </source>
</evidence>
<dbReference type="GeneID" id="119737716"/>
<dbReference type="PRINTS" id="PR00888">
    <property type="entry name" value="SM22CALPONIN"/>
</dbReference>
<name>A0A914AWW9_PATMI</name>
<protein>
    <recommendedName>
        <fullName evidence="7">Calponin-homology (CH) domain-containing protein</fullName>
    </recommendedName>
</protein>
<keyword evidence="3" id="KW-0112">Calmodulin-binding</keyword>
<dbReference type="InterPro" id="IPR001715">
    <property type="entry name" value="CH_dom"/>
</dbReference>
<dbReference type="InterPro" id="IPR050606">
    <property type="entry name" value="Calponin-like"/>
</dbReference>
<dbReference type="GO" id="GO:0005516">
    <property type="term" value="F:calmodulin binding"/>
    <property type="evidence" value="ECO:0007669"/>
    <property type="project" value="UniProtKB-KW"/>
</dbReference>
<dbReference type="PANTHER" id="PTHR47385:SF14">
    <property type="entry name" value="TRANSGELIN"/>
    <property type="match status" value="1"/>
</dbReference>
<sequence length="157" mass="17262">MAQRPKDYGMTAELADKKAGKYDPVAEQEAREWIEAVVGEPIQDNFQEGLKDGIILCKLANKLQPGSVRRINESKMAFKQVVNAIHALGRKAREKGFDGPTPGATESRHRDFTEEQLKEGQNISGLQIVSNKGASAAGQTPYGLGRQVEKTNLKIKQ</sequence>
<dbReference type="Pfam" id="PF00402">
    <property type="entry name" value="Calponin"/>
    <property type="match status" value="1"/>
</dbReference>
<dbReference type="InterPro" id="IPR001997">
    <property type="entry name" value="Calponin/LIMCH1"/>
</dbReference>
<evidence type="ECO:0000256" key="6">
    <source>
        <dbReference type="SAM" id="MobiDB-lite"/>
    </source>
</evidence>
<dbReference type="GO" id="GO:0007015">
    <property type="term" value="P:actin filament organization"/>
    <property type="evidence" value="ECO:0007669"/>
    <property type="project" value="TreeGrafter"/>
</dbReference>
<evidence type="ECO:0000256" key="5">
    <source>
        <dbReference type="ARBA" id="ARBA00025109"/>
    </source>
</evidence>
<proteinExistence type="inferred from homology"/>
<dbReference type="Gene3D" id="1.10.418.10">
    <property type="entry name" value="Calponin-like domain"/>
    <property type="match status" value="1"/>
</dbReference>
<comment type="similarity">
    <text evidence="1">Belongs to the calponin family.</text>
</comment>
<keyword evidence="2" id="KW-0677">Repeat</keyword>
<dbReference type="GO" id="GO:0031032">
    <property type="term" value="P:actomyosin structure organization"/>
    <property type="evidence" value="ECO:0007669"/>
    <property type="project" value="InterPro"/>
</dbReference>
<evidence type="ECO:0000256" key="2">
    <source>
        <dbReference type="ARBA" id="ARBA00022737"/>
    </source>
</evidence>
<dbReference type="Pfam" id="PF00307">
    <property type="entry name" value="CH"/>
    <property type="match status" value="1"/>
</dbReference>
<dbReference type="InterPro" id="IPR036872">
    <property type="entry name" value="CH_dom_sf"/>
</dbReference>